<sequence length="469" mass="52415">MSVAHSDPNERDIHTSENVTTYPTFASMGLKMELLKGIYKFAVTYSTEGNPTYRGRSGRDCTVRLCTFSVLLWFAFRAQSGTGKTATFSIGTLQNVRCEVRKLQVLVLSPTRELANQTHQVISSLSDYLPIRCVACCGGRSNVTQMVRELSNGAHIVVGTPGRVLDLIRQGSLRLDSVRSLVLDEADEMLNRGLRTQLEEIYRRLPFSNGDIQTSNAPSTQVVIISATMPHEQLEVFYRFTKNPVQVLVPRDELTLAGLHQFYIDVGSEEWKFEALGDLFASVCVPQTVVFVNTRRKADWLSTQLRRDSYTVETAHGDLDQALRETVMERFRSGTSRILVCSDIWARGIDVQNVGLVVNYDLPATPSDYLHRIGRSGRFGRRGLAVSFVAGADDRRKLDSIARQYRIAIPPAPAALDKMLTWSESPMSVDPAPTSLSAQELKSVAQLVKAKGRKRKRPKKKKKEKISSQ</sequence>
<evidence type="ECO:0000256" key="6">
    <source>
        <dbReference type="RuleBase" id="RU000492"/>
    </source>
</evidence>
<feature type="compositionally biased region" description="Basic residues" evidence="7">
    <location>
        <begin position="450"/>
        <end position="469"/>
    </location>
</feature>
<dbReference type="Gene3D" id="3.40.50.300">
    <property type="entry name" value="P-loop containing nucleotide triphosphate hydrolases"/>
    <property type="match status" value="2"/>
</dbReference>
<dbReference type="InterPro" id="IPR027417">
    <property type="entry name" value="P-loop_NTPase"/>
</dbReference>
<accession>A0A074Z512</accession>
<dbReference type="STRING" id="6198.A0A074Z512"/>
<feature type="region of interest" description="Disordered" evidence="7">
    <location>
        <begin position="447"/>
        <end position="469"/>
    </location>
</feature>
<dbReference type="SUPFAM" id="SSF52540">
    <property type="entry name" value="P-loop containing nucleoside triphosphate hydrolases"/>
    <property type="match status" value="1"/>
</dbReference>
<dbReference type="EMBL" id="KL597037">
    <property type="protein sequence ID" value="KER20627.1"/>
    <property type="molecule type" value="Genomic_DNA"/>
</dbReference>
<evidence type="ECO:0000259" key="9">
    <source>
        <dbReference type="PROSITE" id="PS51194"/>
    </source>
</evidence>
<dbReference type="CDD" id="cd18787">
    <property type="entry name" value="SF2_C_DEAD"/>
    <property type="match status" value="1"/>
</dbReference>
<dbReference type="SMART" id="SM00487">
    <property type="entry name" value="DEXDc"/>
    <property type="match status" value="1"/>
</dbReference>
<dbReference type="Pfam" id="PF00271">
    <property type="entry name" value="Helicase_C"/>
    <property type="match status" value="1"/>
</dbReference>
<protein>
    <recommendedName>
        <fullName evidence="1">RNA helicase</fullName>
        <ecNumber evidence="1">3.6.4.13</ecNumber>
    </recommendedName>
</protein>
<keyword evidence="4 6" id="KW-0347">Helicase</keyword>
<dbReference type="RefSeq" id="XP_009175621.1">
    <property type="nucleotide sequence ID" value="XM_009177357.1"/>
</dbReference>
<gene>
    <name evidence="10" type="ORF">T265_10864</name>
</gene>
<dbReference type="GO" id="GO:0003724">
    <property type="term" value="F:RNA helicase activity"/>
    <property type="evidence" value="ECO:0007669"/>
    <property type="project" value="UniProtKB-EC"/>
</dbReference>
<dbReference type="EC" id="3.6.4.13" evidence="1"/>
<evidence type="ECO:0000313" key="10">
    <source>
        <dbReference type="EMBL" id="KER20627.1"/>
    </source>
</evidence>
<dbReference type="GO" id="GO:0003676">
    <property type="term" value="F:nucleic acid binding"/>
    <property type="evidence" value="ECO:0007669"/>
    <property type="project" value="InterPro"/>
</dbReference>
<dbReference type="PROSITE" id="PS51192">
    <property type="entry name" value="HELICASE_ATP_BIND_1"/>
    <property type="match status" value="1"/>
</dbReference>
<dbReference type="InterPro" id="IPR001650">
    <property type="entry name" value="Helicase_C-like"/>
</dbReference>
<evidence type="ECO:0000256" key="5">
    <source>
        <dbReference type="ARBA" id="ARBA00022840"/>
    </source>
</evidence>
<keyword evidence="3 6" id="KW-0378">Hydrolase</keyword>
<evidence type="ECO:0000259" key="8">
    <source>
        <dbReference type="PROSITE" id="PS51192"/>
    </source>
</evidence>
<dbReference type="PROSITE" id="PS51194">
    <property type="entry name" value="HELICASE_CTER"/>
    <property type="match status" value="1"/>
</dbReference>
<feature type="domain" description="Helicase C-terminal" evidence="9">
    <location>
        <begin position="275"/>
        <end position="420"/>
    </location>
</feature>
<name>A0A074Z512_OPIVI</name>
<dbReference type="KEGG" id="ovi:T265_10864"/>
<keyword evidence="11" id="KW-1185">Reference proteome</keyword>
<evidence type="ECO:0000256" key="2">
    <source>
        <dbReference type="ARBA" id="ARBA00022741"/>
    </source>
</evidence>
<evidence type="ECO:0000256" key="7">
    <source>
        <dbReference type="SAM" id="MobiDB-lite"/>
    </source>
</evidence>
<dbReference type="AlphaFoldDB" id="A0A074Z512"/>
<keyword evidence="2 6" id="KW-0547">Nucleotide-binding</keyword>
<dbReference type="OrthoDB" id="10265785at2759"/>
<dbReference type="PANTHER" id="PTHR47958">
    <property type="entry name" value="ATP-DEPENDENT RNA HELICASE DBP3"/>
    <property type="match status" value="1"/>
</dbReference>
<proteinExistence type="inferred from homology"/>
<reference evidence="10 11" key="1">
    <citation type="submission" date="2013-11" db="EMBL/GenBank/DDBJ databases">
        <title>Opisthorchis viverrini - life in the bile duct.</title>
        <authorList>
            <person name="Young N.D."/>
            <person name="Nagarajan N."/>
            <person name="Lin S.J."/>
            <person name="Korhonen P.K."/>
            <person name="Jex A.R."/>
            <person name="Hall R.S."/>
            <person name="Safavi-Hemami H."/>
            <person name="Kaewkong W."/>
            <person name="Bertrand D."/>
            <person name="Gao S."/>
            <person name="Seet Q."/>
            <person name="Wongkham S."/>
            <person name="Teh B.T."/>
            <person name="Wongkham C."/>
            <person name="Intapan P.M."/>
            <person name="Maleewong W."/>
            <person name="Yang X."/>
            <person name="Hu M."/>
            <person name="Wang Z."/>
            <person name="Hofmann A."/>
            <person name="Sternberg P.W."/>
            <person name="Tan P."/>
            <person name="Wang J."/>
            <person name="Gasser R.B."/>
        </authorList>
    </citation>
    <scope>NUCLEOTIDE SEQUENCE [LARGE SCALE GENOMIC DNA]</scope>
</reference>
<dbReference type="Proteomes" id="UP000054324">
    <property type="component" value="Unassembled WGS sequence"/>
</dbReference>
<keyword evidence="5 6" id="KW-0067">ATP-binding</keyword>
<dbReference type="SMART" id="SM00490">
    <property type="entry name" value="HELICc"/>
    <property type="match status" value="1"/>
</dbReference>
<dbReference type="GO" id="GO:0005524">
    <property type="term" value="F:ATP binding"/>
    <property type="evidence" value="ECO:0007669"/>
    <property type="project" value="UniProtKB-KW"/>
</dbReference>
<evidence type="ECO:0000256" key="4">
    <source>
        <dbReference type="ARBA" id="ARBA00022806"/>
    </source>
</evidence>
<dbReference type="Pfam" id="PF00270">
    <property type="entry name" value="DEAD"/>
    <property type="match status" value="1"/>
</dbReference>
<organism evidence="10 11">
    <name type="scientific">Opisthorchis viverrini</name>
    <name type="common">Southeast Asian liver fluke</name>
    <dbReference type="NCBI Taxonomy" id="6198"/>
    <lineage>
        <taxon>Eukaryota</taxon>
        <taxon>Metazoa</taxon>
        <taxon>Spiralia</taxon>
        <taxon>Lophotrochozoa</taxon>
        <taxon>Platyhelminthes</taxon>
        <taxon>Trematoda</taxon>
        <taxon>Digenea</taxon>
        <taxon>Opisthorchiida</taxon>
        <taxon>Opisthorchiata</taxon>
        <taxon>Opisthorchiidae</taxon>
        <taxon>Opisthorchis</taxon>
    </lineage>
</organism>
<dbReference type="InterPro" id="IPR014001">
    <property type="entry name" value="Helicase_ATP-bd"/>
</dbReference>
<evidence type="ECO:0000256" key="1">
    <source>
        <dbReference type="ARBA" id="ARBA00012552"/>
    </source>
</evidence>
<evidence type="ECO:0000256" key="3">
    <source>
        <dbReference type="ARBA" id="ARBA00022801"/>
    </source>
</evidence>
<dbReference type="GO" id="GO:0016787">
    <property type="term" value="F:hydrolase activity"/>
    <property type="evidence" value="ECO:0007669"/>
    <property type="project" value="UniProtKB-KW"/>
</dbReference>
<dbReference type="CTD" id="20325032"/>
<comment type="similarity">
    <text evidence="6">Belongs to the DEAD box helicase family.</text>
</comment>
<dbReference type="InterPro" id="IPR000629">
    <property type="entry name" value="RNA-helicase_DEAD-box_CS"/>
</dbReference>
<dbReference type="PROSITE" id="PS00039">
    <property type="entry name" value="DEAD_ATP_HELICASE"/>
    <property type="match status" value="1"/>
</dbReference>
<dbReference type="GeneID" id="20325032"/>
<evidence type="ECO:0000313" key="11">
    <source>
        <dbReference type="Proteomes" id="UP000054324"/>
    </source>
</evidence>
<feature type="domain" description="Helicase ATP-binding" evidence="8">
    <location>
        <begin position="78"/>
        <end position="247"/>
    </location>
</feature>
<dbReference type="InterPro" id="IPR011545">
    <property type="entry name" value="DEAD/DEAH_box_helicase_dom"/>
</dbReference>